<evidence type="ECO:0000256" key="8">
    <source>
        <dbReference type="SAM" id="Coils"/>
    </source>
</evidence>
<evidence type="ECO:0000259" key="11">
    <source>
        <dbReference type="PROSITE" id="PS51757"/>
    </source>
</evidence>
<evidence type="ECO:0000256" key="3">
    <source>
        <dbReference type="ARBA" id="ARBA00022840"/>
    </source>
</evidence>
<keyword evidence="13" id="KW-1185">Reference proteome</keyword>
<name>A0A8B6BZN5_MYTGA</name>
<dbReference type="FunFam" id="1.10.10.820:FF:000001">
    <property type="entry name" value="Myosin heavy chain"/>
    <property type="match status" value="1"/>
</dbReference>
<feature type="domain" description="Myosin motor" evidence="10">
    <location>
        <begin position="801"/>
        <end position="1411"/>
    </location>
</feature>
<keyword evidence="9" id="KW-0472">Membrane</keyword>
<gene>
    <name evidence="12" type="ORF">MGAL_10B026150</name>
</gene>
<dbReference type="Pfam" id="PF03016">
    <property type="entry name" value="Exostosin_GT47"/>
    <property type="match status" value="1"/>
</dbReference>
<evidence type="ECO:0000256" key="5">
    <source>
        <dbReference type="ARBA" id="ARBA00023175"/>
    </source>
</evidence>
<feature type="transmembrane region" description="Helical" evidence="9">
    <location>
        <begin position="21"/>
        <end position="43"/>
    </location>
</feature>
<dbReference type="EMBL" id="UYJE01001014">
    <property type="protein sequence ID" value="VDH98395.1"/>
    <property type="molecule type" value="Genomic_DNA"/>
</dbReference>
<evidence type="ECO:0000256" key="1">
    <source>
        <dbReference type="ARBA" id="ARBA00008314"/>
    </source>
</evidence>
<organism evidence="12 13">
    <name type="scientific">Mytilus galloprovincialis</name>
    <name type="common">Mediterranean mussel</name>
    <dbReference type="NCBI Taxonomy" id="29158"/>
    <lineage>
        <taxon>Eukaryota</taxon>
        <taxon>Metazoa</taxon>
        <taxon>Spiralia</taxon>
        <taxon>Lophotrochozoa</taxon>
        <taxon>Mollusca</taxon>
        <taxon>Bivalvia</taxon>
        <taxon>Autobranchia</taxon>
        <taxon>Pteriomorphia</taxon>
        <taxon>Mytilida</taxon>
        <taxon>Mytiloidea</taxon>
        <taxon>Mytilidae</taxon>
        <taxon>Mytilinae</taxon>
        <taxon>Mytilus</taxon>
    </lineage>
</organism>
<keyword evidence="5" id="KW-0505">Motor protein</keyword>
<dbReference type="InterPro" id="IPR010926">
    <property type="entry name" value="Myosin_TH1"/>
</dbReference>
<keyword evidence="9" id="KW-0812">Transmembrane</keyword>
<comment type="caution">
    <text evidence="12">The sequence shown here is derived from an EMBL/GenBank/DDBJ whole genome shotgun (WGS) entry which is preliminary data.</text>
</comment>
<keyword evidence="8" id="KW-0175">Coiled coil</keyword>
<dbReference type="GO" id="GO:0006897">
    <property type="term" value="P:endocytosis"/>
    <property type="evidence" value="ECO:0007669"/>
    <property type="project" value="TreeGrafter"/>
</dbReference>
<dbReference type="InterPro" id="IPR040911">
    <property type="entry name" value="Exostosin_GT47"/>
</dbReference>
<dbReference type="Proteomes" id="UP000596742">
    <property type="component" value="Unassembled WGS sequence"/>
</dbReference>
<dbReference type="Pfam" id="PF06017">
    <property type="entry name" value="Myosin_TH1"/>
    <property type="match status" value="1"/>
</dbReference>
<dbReference type="GO" id="GO:0016757">
    <property type="term" value="F:glycosyltransferase activity"/>
    <property type="evidence" value="ECO:0007669"/>
    <property type="project" value="InterPro"/>
</dbReference>
<reference evidence="12" key="1">
    <citation type="submission" date="2018-11" db="EMBL/GenBank/DDBJ databases">
        <authorList>
            <person name="Alioto T."/>
            <person name="Alioto T."/>
        </authorList>
    </citation>
    <scope>NUCLEOTIDE SEQUENCE</scope>
</reference>
<dbReference type="PROSITE" id="PS50096">
    <property type="entry name" value="IQ"/>
    <property type="match status" value="1"/>
</dbReference>
<dbReference type="GO" id="GO:1901135">
    <property type="term" value="P:carbohydrate derivative metabolic process"/>
    <property type="evidence" value="ECO:0007669"/>
    <property type="project" value="UniProtKB-ARBA"/>
</dbReference>
<dbReference type="InterPro" id="IPR029044">
    <property type="entry name" value="Nucleotide-diphossugar_trans"/>
</dbReference>
<dbReference type="Gene3D" id="3.90.550.10">
    <property type="entry name" value="Spore Coat Polysaccharide Biosynthesis Protein SpsA, Chain A"/>
    <property type="match status" value="1"/>
</dbReference>
<sequence>MPDIRISPRGVACPWLSWIRWSRLIGLFLLCLFMVAVISHIYLTDINSDPTDGQKLRIPLQTDEDETQIKKLNLEIKSLRKIKASVNNELRDMESKRQKLQVQISNYQKQIDILSAQIETSEKEIKSTQLTLEQLKLEKSEMDKQYLPILKAPIKILMGDNSNVKLPMPINGQHCKMHSCFDFSRCSVFSGFPVYFYDSEKDLNVGELVPFVKNGIDEYSEKNLYRTDDPSMACIFVVIVGQQINRITYSVLEKSLQKLPFWHGDGRNHILINLMRDENADIDIFGGADTGRAIIVQSPFVKTIFRSEFDIVVPPNIGKVSGDVWEELPPISPIRRKYFLSFKGSFKGNVQFQNGEQSDEQISNVENSVISFLKNIQLKLDPEIFIEFSCDTIIPGAINGEYSMCQNDESRYELLKQSTFALIISPANESYVSTNIFQLRFYEALKYGAIPVILGDHVILPYMEILDWKKATVILPKARLTEFHFILRTFTDTAMATMRRTGRYYFETYFSSTRSILDTALALIRTRLNIPPAPIIDMKSPSVFENNSYVCYKYEELNPENDETLGPLEAVFPSVKFSNNFTQNVFYHKFTQTGDPFRNYPFTPFEHVLPSESKFIGSGYGFRPIGKGEGGAGKEFSEALGGNLPREQFTLVMLTYERSNVLITALQRLKGLPFLNKAVVVWNNPAPPTPDLKWPDIGVPIHVIKTTKNSLNNRFLPYDVIETEAILSIDDDAHLRHDEIVFGFRVWREERDRIVGFPGRFHAWDVKNNAWLYNSNYSCELSMVLTGAAFFHKYYAYMYSHVMAAAIRDKVDEYVNCEDIAMNFLVSHITKETVKGPVKDIRVTKVRVKDVLIKSNVILEAFGNARTNRNDNSSRFGKYMDINFDFKGDPVGGHINNYLLEKSRVVHQQTGERNFHSFYQLIFGANDQKLSELKLTRDPKKYFYINQGGEPKCSTINDREDYRSVMNAMKTMGFGFDQAEALWKVLSAVLNLGNTGYEAVDDHDMAGISDRKLLGNIAHLLSVTPDELEKALCSRVIAAGGQVVEKGLTVSEAMYARDAYAKATYDRMFSWIVQRINEAIDPKASGMRLIGKNTVIGVLDIYGFEIFDNNSFEQFCINYCNEKLQQLFIELVLKQEQEEYLREGIEWVHIEYFNNKIICDLVEQAHKGVLAILDEACLSVGKVTDEMFLTAMSQKLAKHEHFTCRALQPTDKTLEHKRDFRIKHYAGDVVYSVESFIDKNKDTLFQDWKRLLYNSKEQVLKEMFPEGKQHITETTKRPITAGTSFKNSIIALVDILGCKEPHYVRCVKPNDLKSPSVFDQQRIKHQVLYLGLLENVRVRRAGFAYRAPYSRFLQRYKCLTSHTWPTFRGNEIDGVKTIIRTLNYENDVAYGKSKVFIRSPQTLFQLEEARDKMLPGIIVFLQKMWRGGLARRRAKFMKAIYFIMNKFRKYKLRQYILNLVEKFRNVKRMKDFGKSIVWPHPPSVLEGMVKMLQVVHHRWRANMILKGHPKSEWPELRLKTVAQDLLKGQRPEWGYRRKWEGNYLAQESAEVKSKDNSNTMDFVVKMNHLKTQDKFTKIIFSCMVKKINKHSKPADRSIAVTDKFIYKLDPKKKFKPMRKGIPVSEVTGVSVSPGKDQLVAIHLSSENDLVVCLQNPGKEERVGEFIGTLGRQWQLFNRELKVQTLKPIPCMLGGKRRTINVRPTANNGGPTFQKDGVDIALLWPESG</sequence>
<evidence type="ECO:0000313" key="13">
    <source>
        <dbReference type="Proteomes" id="UP000596742"/>
    </source>
</evidence>
<dbReference type="Gene3D" id="1.20.58.530">
    <property type="match status" value="1"/>
</dbReference>
<keyword evidence="4 7" id="KW-0518">Myosin</keyword>
<comment type="caution">
    <text evidence="7">Lacks conserved residue(s) required for the propagation of feature annotation.</text>
</comment>
<dbReference type="Pfam" id="PF00063">
    <property type="entry name" value="Myosin_head"/>
    <property type="match status" value="1"/>
</dbReference>
<evidence type="ECO:0000313" key="12">
    <source>
        <dbReference type="EMBL" id="VDH98395.1"/>
    </source>
</evidence>
<evidence type="ECO:0000256" key="4">
    <source>
        <dbReference type="ARBA" id="ARBA00023123"/>
    </source>
</evidence>
<dbReference type="Gene3D" id="1.20.120.720">
    <property type="entry name" value="Myosin VI head, motor domain, U50 subdomain"/>
    <property type="match status" value="1"/>
</dbReference>
<dbReference type="FunFam" id="1.20.58.530:FF:000004">
    <property type="entry name" value="Unconventional myosin ID"/>
    <property type="match status" value="1"/>
</dbReference>
<dbReference type="Gene3D" id="3.40.850.10">
    <property type="entry name" value="Kinesin motor domain"/>
    <property type="match status" value="1"/>
</dbReference>
<dbReference type="GO" id="GO:0030048">
    <property type="term" value="P:actin filament-based movement"/>
    <property type="evidence" value="ECO:0007669"/>
    <property type="project" value="TreeGrafter"/>
</dbReference>
<evidence type="ECO:0000256" key="9">
    <source>
        <dbReference type="SAM" id="Phobius"/>
    </source>
</evidence>
<protein>
    <submittedName>
        <fullName evidence="12">Myosin I</fullName>
    </submittedName>
</protein>
<keyword evidence="6 7" id="KW-0009">Actin-binding</keyword>
<keyword evidence="3" id="KW-0067">ATP-binding</keyword>
<dbReference type="InterPro" id="IPR036961">
    <property type="entry name" value="Kinesin_motor_dom_sf"/>
</dbReference>
<dbReference type="PANTHER" id="PTHR13140:SF713">
    <property type="entry name" value="UNCONVENTIONAL MYOSIN ID"/>
    <property type="match status" value="1"/>
</dbReference>
<dbReference type="SMART" id="SM00242">
    <property type="entry name" value="MYSc"/>
    <property type="match status" value="1"/>
</dbReference>
<dbReference type="SUPFAM" id="SSF53448">
    <property type="entry name" value="Nucleotide-diphospho-sugar transferases"/>
    <property type="match status" value="1"/>
</dbReference>
<evidence type="ECO:0000259" key="10">
    <source>
        <dbReference type="PROSITE" id="PS51456"/>
    </source>
</evidence>
<dbReference type="GO" id="GO:0000146">
    <property type="term" value="F:microfilament motor activity"/>
    <property type="evidence" value="ECO:0007669"/>
    <property type="project" value="TreeGrafter"/>
</dbReference>
<evidence type="ECO:0000256" key="7">
    <source>
        <dbReference type="PROSITE-ProRule" id="PRU00782"/>
    </source>
</evidence>
<dbReference type="InterPro" id="IPR027417">
    <property type="entry name" value="P-loop_NTPase"/>
</dbReference>
<feature type="domain" description="TH1" evidence="11">
    <location>
        <begin position="1528"/>
        <end position="1725"/>
    </location>
</feature>
<dbReference type="InterPro" id="IPR001609">
    <property type="entry name" value="Myosin_head_motor_dom-like"/>
</dbReference>
<dbReference type="PROSITE" id="PS51456">
    <property type="entry name" value="MYOSIN_MOTOR"/>
    <property type="match status" value="1"/>
</dbReference>
<dbReference type="GO" id="GO:0005886">
    <property type="term" value="C:plasma membrane"/>
    <property type="evidence" value="ECO:0007669"/>
    <property type="project" value="TreeGrafter"/>
</dbReference>
<evidence type="ECO:0000256" key="2">
    <source>
        <dbReference type="ARBA" id="ARBA00022741"/>
    </source>
</evidence>
<dbReference type="PROSITE" id="PS51757">
    <property type="entry name" value="TH1"/>
    <property type="match status" value="1"/>
</dbReference>
<dbReference type="PRINTS" id="PR00193">
    <property type="entry name" value="MYOSINHEAVY"/>
</dbReference>
<dbReference type="PANTHER" id="PTHR13140">
    <property type="entry name" value="MYOSIN"/>
    <property type="match status" value="1"/>
</dbReference>
<dbReference type="OrthoDB" id="6108017at2759"/>
<keyword evidence="9" id="KW-1133">Transmembrane helix</keyword>
<dbReference type="Gene3D" id="1.20.5.4820">
    <property type="match status" value="1"/>
</dbReference>
<feature type="region of interest" description="Actin-binding" evidence="7">
    <location>
        <begin position="1289"/>
        <end position="1311"/>
    </location>
</feature>
<feature type="coiled-coil region" evidence="8">
    <location>
        <begin position="62"/>
        <end position="145"/>
    </location>
</feature>
<dbReference type="GO" id="GO:0051015">
    <property type="term" value="F:actin filament binding"/>
    <property type="evidence" value="ECO:0007669"/>
    <property type="project" value="TreeGrafter"/>
</dbReference>
<dbReference type="GO" id="GO:0016459">
    <property type="term" value="C:myosin complex"/>
    <property type="evidence" value="ECO:0007669"/>
    <property type="project" value="UniProtKB-KW"/>
</dbReference>
<dbReference type="Gene3D" id="1.10.10.820">
    <property type="match status" value="1"/>
</dbReference>
<dbReference type="GO" id="GO:0005789">
    <property type="term" value="C:endoplasmic reticulum membrane"/>
    <property type="evidence" value="ECO:0007669"/>
    <property type="project" value="UniProtKB-SubCell"/>
</dbReference>
<keyword evidence="2" id="KW-0547">Nucleotide-binding</keyword>
<dbReference type="GO" id="GO:0007015">
    <property type="term" value="P:actin filament organization"/>
    <property type="evidence" value="ECO:0007669"/>
    <property type="project" value="TreeGrafter"/>
</dbReference>
<comment type="similarity">
    <text evidence="1 7">Belongs to the TRAFAC class myosin-kinesin ATPase superfamily. Myosin family.</text>
</comment>
<accession>A0A8B6BZN5</accession>
<dbReference type="GO" id="GO:0005902">
    <property type="term" value="C:microvillus"/>
    <property type="evidence" value="ECO:0007669"/>
    <property type="project" value="TreeGrafter"/>
</dbReference>
<dbReference type="SUPFAM" id="SSF52540">
    <property type="entry name" value="P-loop containing nucleoside triphosphate hydrolases"/>
    <property type="match status" value="1"/>
</dbReference>
<proteinExistence type="inferred from homology"/>
<evidence type="ECO:0000256" key="6">
    <source>
        <dbReference type="ARBA" id="ARBA00023203"/>
    </source>
</evidence>
<dbReference type="GO" id="GO:0005524">
    <property type="term" value="F:ATP binding"/>
    <property type="evidence" value="ECO:0007669"/>
    <property type="project" value="UniProtKB-KW"/>
</dbReference>